<dbReference type="Pfam" id="PF01734">
    <property type="entry name" value="Patatin"/>
    <property type="match status" value="1"/>
</dbReference>
<organism evidence="6 7">
    <name type="scientific">Mycobacterium shinjukuense</name>
    <dbReference type="NCBI Taxonomy" id="398694"/>
    <lineage>
        <taxon>Bacteria</taxon>
        <taxon>Bacillati</taxon>
        <taxon>Actinomycetota</taxon>
        <taxon>Actinomycetes</taxon>
        <taxon>Mycobacteriales</taxon>
        <taxon>Mycobacteriaceae</taxon>
        <taxon>Mycobacterium</taxon>
    </lineage>
</organism>
<feature type="active site" description="Nucleophile" evidence="4">
    <location>
        <position position="236"/>
    </location>
</feature>
<feature type="short sequence motif" description="GXSXG" evidence="4">
    <location>
        <begin position="234"/>
        <end position="238"/>
    </location>
</feature>
<evidence type="ECO:0000256" key="2">
    <source>
        <dbReference type="ARBA" id="ARBA00022963"/>
    </source>
</evidence>
<accession>A0A7I7MQ92</accession>
<proteinExistence type="predicted"/>
<reference evidence="6 7" key="1">
    <citation type="journal article" date="2019" name="Emerg. Microbes Infect.">
        <title>Comprehensive subspecies identification of 175 nontuberculous mycobacteria species based on 7547 genomic profiles.</title>
        <authorList>
            <person name="Matsumoto Y."/>
            <person name="Kinjo T."/>
            <person name="Motooka D."/>
            <person name="Nabeya D."/>
            <person name="Jung N."/>
            <person name="Uechi K."/>
            <person name="Horii T."/>
            <person name="Iida T."/>
            <person name="Fujita J."/>
            <person name="Nakamura S."/>
        </authorList>
    </citation>
    <scope>NUCLEOTIDE SEQUENCE [LARGE SCALE GENOMIC DNA]</scope>
    <source>
        <strain evidence="6 7">JCM 14233</strain>
    </source>
</reference>
<evidence type="ECO:0000256" key="3">
    <source>
        <dbReference type="ARBA" id="ARBA00023098"/>
    </source>
</evidence>
<dbReference type="AlphaFoldDB" id="A0A7I7MQ92"/>
<evidence type="ECO:0000256" key="1">
    <source>
        <dbReference type="ARBA" id="ARBA00022801"/>
    </source>
</evidence>
<keyword evidence="7" id="KW-1185">Reference proteome</keyword>
<name>A0A7I7MQ92_9MYCO</name>
<feature type="short sequence motif" description="GXGXXG" evidence="4">
    <location>
        <begin position="207"/>
        <end position="212"/>
    </location>
</feature>
<dbReference type="GO" id="GO:0016787">
    <property type="term" value="F:hydrolase activity"/>
    <property type="evidence" value="ECO:0007669"/>
    <property type="project" value="UniProtKB-UniRule"/>
</dbReference>
<protein>
    <recommendedName>
        <fullName evidence="5">PNPLA domain-containing protein</fullName>
    </recommendedName>
</protein>
<keyword evidence="1 4" id="KW-0378">Hydrolase</keyword>
<dbReference type="GO" id="GO:0016042">
    <property type="term" value="P:lipid catabolic process"/>
    <property type="evidence" value="ECO:0007669"/>
    <property type="project" value="UniProtKB-UniRule"/>
</dbReference>
<feature type="domain" description="PNPLA" evidence="5">
    <location>
        <begin position="203"/>
        <end position="442"/>
    </location>
</feature>
<feature type="active site" description="Proton acceptor" evidence="4">
    <location>
        <position position="429"/>
    </location>
</feature>
<dbReference type="EMBL" id="AP022575">
    <property type="protein sequence ID" value="BBX74414.1"/>
    <property type="molecule type" value="Genomic_DNA"/>
</dbReference>
<dbReference type="Proteomes" id="UP000467236">
    <property type="component" value="Chromosome"/>
</dbReference>
<dbReference type="InterPro" id="IPR050301">
    <property type="entry name" value="NTE"/>
</dbReference>
<feature type="short sequence motif" description="DGA/G" evidence="4">
    <location>
        <begin position="429"/>
        <end position="431"/>
    </location>
</feature>
<evidence type="ECO:0000313" key="7">
    <source>
        <dbReference type="Proteomes" id="UP000467236"/>
    </source>
</evidence>
<keyword evidence="3 4" id="KW-0443">Lipid metabolism</keyword>
<dbReference type="SUPFAM" id="SSF52151">
    <property type="entry name" value="FabD/lysophospholipase-like"/>
    <property type="match status" value="1"/>
</dbReference>
<dbReference type="PANTHER" id="PTHR14226">
    <property type="entry name" value="NEUROPATHY TARGET ESTERASE/SWISS CHEESE D.MELANOGASTER"/>
    <property type="match status" value="1"/>
</dbReference>
<dbReference type="Gene3D" id="3.40.1090.10">
    <property type="entry name" value="Cytosolic phospholipase A2 catalytic domain"/>
    <property type="match status" value="1"/>
</dbReference>
<evidence type="ECO:0000256" key="4">
    <source>
        <dbReference type="PROSITE-ProRule" id="PRU01161"/>
    </source>
</evidence>
<keyword evidence="2 4" id="KW-0442">Lipid degradation</keyword>
<dbReference type="InterPro" id="IPR016035">
    <property type="entry name" value="Acyl_Trfase/lysoPLipase"/>
</dbReference>
<dbReference type="PANTHER" id="PTHR14226:SF78">
    <property type="entry name" value="SLR0060 PROTEIN"/>
    <property type="match status" value="1"/>
</dbReference>
<dbReference type="PROSITE" id="PS51635">
    <property type="entry name" value="PNPLA"/>
    <property type="match status" value="1"/>
</dbReference>
<gene>
    <name evidence="6" type="ORF">MSHI_23200</name>
</gene>
<dbReference type="KEGG" id="mshj:MSHI_23200"/>
<evidence type="ECO:0000313" key="6">
    <source>
        <dbReference type="EMBL" id="BBX74414.1"/>
    </source>
</evidence>
<evidence type="ECO:0000259" key="5">
    <source>
        <dbReference type="PROSITE" id="PS51635"/>
    </source>
</evidence>
<sequence length="587" mass="64516">MLAGQLGAAHRFGPRTLMGRQIPFADAMRDRFGRRQAALQPFEEIDEIDDETRDTDASLDTVDLPAAEPALLLQKMENRLVRHHLAHPDVLSDDDLRKLRYILNFARLADFEPGAAGPGSRRGRGDISVGPEVAPWRSRVTDALYGPLREEPDPVEALKAARNVLDALAADQDDQRQVLIQRHGNDFSAAELDAEVGYKKLVTILGGGGGAGFVYIGGMQRLLEAGQLPDYMMGSSFGSIIGSLVARALPVPIEEYVQWAKTVSYRAILGPERLRRRHGLAGVFALRFDQFARALLSREDGARMRMSDLAIPFDIVIAGVRKQPYAALPFRFRHPELAALQGRSFPFLPIGIGPRVGARMWQVAAFIDLRVVKPIVVSGDDPAVDFDVLDAASFSSAIPGVLHHETSDPRMVAILDDLCADREIAALVDGGAASNVPIELAWKRIRDGKLGTRNACYLAFDCLHPQWDSRHMWLAPITQAVQLQMVRNLPYVDHLVRFEPTLSPINLAPSVAAIDRACEWGRNSVEEAIPITAALLEPTWWEGNAPPVPAAAPAVRATSVASSMSSVMAAIQVPTSRFKRWRDRRLT</sequence>
<dbReference type="InterPro" id="IPR002641">
    <property type="entry name" value="PNPLA_dom"/>
</dbReference>